<name>A0A5B7HDL5_PORTR</name>
<accession>A0A5B7HDL5</accession>
<proteinExistence type="predicted"/>
<protein>
    <submittedName>
        <fullName evidence="2">Uncharacterized protein</fullName>
    </submittedName>
</protein>
<keyword evidence="1" id="KW-1133">Transmembrane helix</keyword>
<organism evidence="2 3">
    <name type="scientific">Portunus trituberculatus</name>
    <name type="common">Swimming crab</name>
    <name type="synonym">Neptunus trituberculatus</name>
    <dbReference type="NCBI Taxonomy" id="210409"/>
    <lineage>
        <taxon>Eukaryota</taxon>
        <taxon>Metazoa</taxon>
        <taxon>Ecdysozoa</taxon>
        <taxon>Arthropoda</taxon>
        <taxon>Crustacea</taxon>
        <taxon>Multicrustacea</taxon>
        <taxon>Malacostraca</taxon>
        <taxon>Eumalacostraca</taxon>
        <taxon>Eucarida</taxon>
        <taxon>Decapoda</taxon>
        <taxon>Pleocyemata</taxon>
        <taxon>Brachyura</taxon>
        <taxon>Eubrachyura</taxon>
        <taxon>Portunoidea</taxon>
        <taxon>Portunidae</taxon>
        <taxon>Portuninae</taxon>
        <taxon>Portunus</taxon>
    </lineage>
</organism>
<evidence type="ECO:0000313" key="2">
    <source>
        <dbReference type="EMBL" id="MPC69192.1"/>
    </source>
</evidence>
<dbReference type="Proteomes" id="UP000324222">
    <property type="component" value="Unassembled WGS sequence"/>
</dbReference>
<keyword evidence="3" id="KW-1185">Reference proteome</keyword>
<reference evidence="2 3" key="1">
    <citation type="submission" date="2019-05" db="EMBL/GenBank/DDBJ databases">
        <title>Another draft genome of Portunus trituberculatus and its Hox gene families provides insights of decapod evolution.</title>
        <authorList>
            <person name="Jeong J.-H."/>
            <person name="Song I."/>
            <person name="Kim S."/>
            <person name="Choi T."/>
            <person name="Kim D."/>
            <person name="Ryu S."/>
            <person name="Kim W."/>
        </authorList>
    </citation>
    <scope>NUCLEOTIDE SEQUENCE [LARGE SCALE GENOMIC DNA]</scope>
    <source>
        <tissue evidence="2">Muscle</tissue>
    </source>
</reference>
<evidence type="ECO:0000256" key="1">
    <source>
        <dbReference type="SAM" id="Phobius"/>
    </source>
</evidence>
<evidence type="ECO:0000313" key="3">
    <source>
        <dbReference type="Proteomes" id="UP000324222"/>
    </source>
</evidence>
<gene>
    <name evidence="2" type="ORF">E2C01_063407</name>
</gene>
<dbReference type="EMBL" id="VSRR010029011">
    <property type="protein sequence ID" value="MPC69192.1"/>
    <property type="molecule type" value="Genomic_DNA"/>
</dbReference>
<sequence>MALALGTGGGTAREPRAATHTTNQLLGARHAHLLPGLPFPPFRTATLPSVLHANTHILVFVSGYTGPLCMLWFLRHRLS</sequence>
<keyword evidence="1" id="KW-0812">Transmembrane</keyword>
<keyword evidence="1" id="KW-0472">Membrane</keyword>
<dbReference type="AlphaFoldDB" id="A0A5B7HDL5"/>
<feature type="transmembrane region" description="Helical" evidence="1">
    <location>
        <begin position="57"/>
        <end position="74"/>
    </location>
</feature>
<comment type="caution">
    <text evidence="2">The sequence shown here is derived from an EMBL/GenBank/DDBJ whole genome shotgun (WGS) entry which is preliminary data.</text>
</comment>